<name>A0A0B2QTQ7_GLYSO</name>
<proteinExistence type="predicted"/>
<protein>
    <submittedName>
        <fullName evidence="2">Uncharacterized protein</fullName>
    </submittedName>
</protein>
<dbReference type="Proteomes" id="UP000053555">
    <property type="component" value="Unassembled WGS sequence"/>
</dbReference>
<keyword evidence="1" id="KW-0472">Membrane</keyword>
<keyword evidence="1" id="KW-0812">Transmembrane</keyword>
<sequence length="62" mass="7112">MQQESILQVNIPPHQLIVKEDRHGEHDKSLSVILSLITSTSLAMIWKTFPGYMSFMESLAKR</sequence>
<gene>
    <name evidence="2" type="ORF">glysoja_040985</name>
</gene>
<keyword evidence="1" id="KW-1133">Transmembrane helix</keyword>
<reference evidence="2" key="1">
    <citation type="submission" date="2014-07" db="EMBL/GenBank/DDBJ databases">
        <title>Identification of a novel salt tolerance gene in wild soybean by whole-genome sequencing.</title>
        <authorList>
            <person name="Lam H.-M."/>
            <person name="Qi X."/>
            <person name="Li M.-W."/>
            <person name="Liu X."/>
            <person name="Xie M."/>
            <person name="Ni M."/>
            <person name="Xu X."/>
        </authorList>
    </citation>
    <scope>NUCLEOTIDE SEQUENCE [LARGE SCALE GENOMIC DNA]</scope>
    <source>
        <tissue evidence="2">Root</tissue>
    </source>
</reference>
<dbReference type="AlphaFoldDB" id="A0A0B2QTQ7"/>
<organism evidence="2">
    <name type="scientific">Glycine soja</name>
    <name type="common">Wild soybean</name>
    <dbReference type="NCBI Taxonomy" id="3848"/>
    <lineage>
        <taxon>Eukaryota</taxon>
        <taxon>Viridiplantae</taxon>
        <taxon>Streptophyta</taxon>
        <taxon>Embryophyta</taxon>
        <taxon>Tracheophyta</taxon>
        <taxon>Spermatophyta</taxon>
        <taxon>Magnoliopsida</taxon>
        <taxon>eudicotyledons</taxon>
        <taxon>Gunneridae</taxon>
        <taxon>Pentapetalae</taxon>
        <taxon>rosids</taxon>
        <taxon>fabids</taxon>
        <taxon>Fabales</taxon>
        <taxon>Fabaceae</taxon>
        <taxon>Papilionoideae</taxon>
        <taxon>50 kb inversion clade</taxon>
        <taxon>NPAAA clade</taxon>
        <taxon>indigoferoid/millettioid clade</taxon>
        <taxon>Phaseoleae</taxon>
        <taxon>Glycine</taxon>
        <taxon>Glycine subgen. Soja</taxon>
    </lineage>
</organism>
<evidence type="ECO:0000256" key="1">
    <source>
        <dbReference type="SAM" id="Phobius"/>
    </source>
</evidence>
<accession>A0A0B2QTQ7</accession>
<evidence type="ECO:0000313" key="2">
    <source>
        <dbReference type="EMBL" id="KHN24865.1"/>
    </source>
</evidence>
<feature type="transmembrane region" description="Helical" evidence="1">
    <location>
        <begin position="29"/>
        <end position="49"/>
    </location>
</feature>
<dbReference type="EMBL" id="KN654936">
    <property type="protein sequence ID" value="KHN24865.1"/>
    <property type="molecule type" value="Genomic_DNA"/>
</dbReference>